<evidence type="ECO:0000313" key="2">
    <source>
        <dbReference type="EMBL" id="TFI58719.1"/>
    </source>
</evidence>
<sequence length="171" mass="18572">MTGTPERLLQEVGSLPPTRFAVVDGAMFDDLPKALGALRLDHRPLYFEGADIDTIKAGPFLVRTDSYPDAVQLLTLIGERRTGVFWSSPNGMDDLYRHLRTLNLVQIALVDAPRNAADYQTVLFRHADPNVLAAMIAVMDAGQRQELLGRSPALVYSLGAVGGVRSLRAGG</sequence>
<dbReference type="Proteomes" id="UP000298213">
    <property type="component" value="Unassembled WGS sequence"/>
</dbReference>
<protein>
    <submittedName>
        <fullName evidence="2">DUF4123 domain-containing protein</fullName>
    </submittedName>
</protein>
<gene>
    <name evidence="2" type="ORF">E2493_08810</name>
</gene>
<keyword evidence="3" id="KW-1185">Reference proteome</keyword>
<evidence type="ECO:0000259" key="1">
    <source>
        <dbReference type="Pfam" id="PF13503"/>
    </source>
</evidence>
<dbReference type="RefSeq" id="WP_135085802.1">
    <property type="nucleotide sequence ID" value="NZ_SPDV01000013.1"/>
</dbReference>
<evidence type="ECO:0000313" key="3">
    <source>
        <dbReference type="Proteomes" id="UP000298213"/>
    </source>
</evidence>
<accession>A0A4Y8ZVF5</accession>
<dbReference type="AlphaFoldDB" id="A0A4Y8ZVF5"/>
<reference evidence="2 3" key="1">
    <citation type="submission" date="2019-03" db="EMBL/GenBank/DDBJ databases">
        <title>Genome sequence of Sphingomonas sp. 17J27-24.</title>
        <authorList>
            <person name="Kim M."/>
            <person name="Maeng S."/>
            <person name="Sathiyaraj S."/>
        </authorList>
    </citation>
    <scope>NUCLEOTIDE SEQUENCE [LARGE SCALE GENOMIC DNA]</scope>
    <source>
        <strain evidence="2 3">17J27-24</strain>
    </source>
</reference>
<dbReference type="InterPro" id="IPR025391">
    <property type="entry name" value="DUF4123"/>
</dbReference>
<name>A0A4Y8ZVF5_9SPHN</name>
<dbReference type="Pfam" id="PF13503">
    <property type="entry name" value="DUF4123"/>
    <property type="match status" value="1"/>
</dbReference>
<dbReference type="OrthoDB" id="7219308at2"/>
<proteinExistence type="predicted"/>
<feature type="domain" description="DUF4123" evidence="1">
    <location>
        <begin position="20"/>
        <end position="145"/>
    </location>
</feature>
<organism evidence="2 3">
    <name type="scientific">Sphingomonas parva</name>
    <dbReference type="NCBI Taxonomy" id="2555898"/>
    <lineage>
        <taxon>Bacteria</taxon>
        <taxon>Pseudomonadati</taxon>
        <taxon>Pseudomonadota</taxon>
        <taxon>Alphaproteobacteria</taxon>
        <taxon>Sphingomonadales</taxon>
        <taxon>Sphingomonadaceae</taxon>
        <taxon>Sphingomonas</taxon>
    </lineage>
</organism>
<dbReference type="EMBL" id="SPDV01000013">
    <property type="protein sequence ID" value="TFI58719.1"/>
    <property type="molecule type" value="Genomic_DNA"/>
</dbReference>
<comment type="caution">
    <text evidence="2">The sequence shown here is derived from an EMBL/GenBank/DDBJ whole genome shotgun (WGS) entry which is preliminary data.</text>
</comment>